<evidence type="ECO:0000313" key="4">
    <source>
        <dbReference type="Proteomes" id="UP000008068"/>
    </source>
</evidence>
<accession>G0N896</accession>
<dbReference type="PROSITE" id="PS50181">
    <property type="entry name" value="FBOX"/>
    <property type="match status" value="1"/>
</dbReference>
<feature type="domain" description="F-box" evidence="2">
    <location>
        <begin position="63"/>
        <end position="110"/>
    </location>
</feature>
<dbReference type="Pfam" id="PF01827">
    <property type="entry name" value="FTH"/>
    <property type="match status" value="1"/>
</dbReference>
<keyword evidence="4" id="KW-1185">Reference proteome</keyword>
<evidence type="ECO:0000259" key="2">
    <source>
        <dbReference type="PROSITE" id="PS50181"/>
    </source>
</evidence>
<sequence length="403" mass="46726">MTTFKDNVLDAIVYTYHSENFSSQLAYEKLQKLTGAESYTLQDVEKLYKEIDEKVFSLIKPKEINLVDLPWHFNKEVVSYLDLASRMSLRKTCHLFRHLVDIDKLSIDTLTINLCLRCIKITINESLGICYTKSKSKNCCKVEYNNSSKDVESSFTKAAFRDLAIILSNPRWEIEVLTVHENIYGDLPLKTNLAFRRFMNSLENKPKVECLGVSSHSSDTLLYSILRNLNETFIKTIEIDPLDQLQFEKYEIFELPQWKNATSIFTLHLTLSPDKWHHFLDFNKCVTWFWSADGLTSDQFLVWKDKLLQNPQLDQAKIRIGSRNGLDLTIINELNESLGIQGVGVWAKINYPESQKKLSICVAKNFIWFKGPEYEESEETDVEDEEIDYEEDSSDTSDGEPDE</sequence>
<dbReference type="InterPro" id="IPR036047">
    <property type="entry name" value="F-box-like_dom_sf"/>
</dbReference>
<reference evidence="4" key="1">
    <citation type="submission" date="2011-07" db="EMBL/GenBank/DDBJ databases">
        <authorList>
            <consortium name="Caenorhabditis brenneri Sequencing and Analysis Consortium"/>
            <person name="Wilson R.K."/>
        </authorList>
    </citation>
    <scope>NUCLEOTIDE SEQUENCE [LARGE SCALE GENOMIC DNA]</scope>
    <source>
        <strain evidence="4">PB2801</strain>
    </source>
</reference>
<dbReference type="OMA" id="ICAENEM"/>
<gene>
    <name evidence="3" type="ORF">CAEBREN_09092</name>
</gene>
<evidence type="ECO:0000313" key="3">
    <source>
        <dbReference type="EMBL" id="EGT55010.1"/>
    </source>
</evidence>
<dbReference type="InterPro" id="IPR040161">
    <property type="entry name" value="FB224"/>
</dbReference>
<organism evidence="4">
    <name type="scientific">Caenorhabditis brenneri</name>
    <name type="common">Nematode worm</name>
    <dbReference type="NCBI Taxonomy" id="135651"/>
    <lineage>
        <taxon>Eukaryota</taxon>
        <taxon>Metazoa</taxon>
        <taxon>Ecdysozoa</taxon>
        <taxon>Nematoda</taxon>
        <taxon>Chromadorea</taxon>
        <taxon>Rhabditida</taxon>
        <taxon>Rhabditina</taxon>
        <taxon>Rhabditomorpha</taxon>
        <taxon>Rhabditoidea</taxon>
        <taxon>Rhabditidae</taxon>
        <taxon>Peloderinae</taxon>
        <taxon>Caenorhabditis</taxon>
    </lineage>
</organism>
<dbReference type="PANTHER" id="PTHR23015">
    <property type="entry name" value="UNCHARACTERIZED C.ELEGANS PROTEIN"/>
    <property type="match status" value="1"/>
</dbReference>
<dbReference type="InParanoid" id="G0N896"/>
<dbReference type="InterPro" id="IPR002900">
    <property type="entry name" value="DUF38/FTH_CAE_spp"/>
</dbReference>
<name>G0N896_CAEBE</name>
<dbReference type="eggNOG" id="ENOG502R2IF">
    <property type="taxonomic scope" value="Eukaryota"/>
</dbReference>
<proteinExistence type="predicted"/>
<dbReference type="HOGENOM" id="CLU_055341_0_0_1"/>
<evidence type="ECO:0000256" key="1">
    <source>
        <dbReference type="SAM" id="MobiDB-lite"/>
    </source>
</evidence>
<dbReference type="PANTHER" id="PTHR23015:SF4">
    <property type="entry name" value="DUF38 DOMAIN-CONTAINING PROTEIN-RELATED"/>
    <property type="match status" value="1"/>
</dbReference>
<dbReference type="InterPro" id="IPR001810">
    <property type="entry name" value="F-box_dom"/>
</dbReference>
<dbReference type="SUPFAM" id="SSF81383">
    <property type="entry name" value="F-box domain"/>
    <property type="match status" value="1"/>
</dbReference>
<dbReference type="AlphaFoldDB" id="G0N896"/>
<protein>
    <recommendedName>
        <fullName evidence="2">F-box domain-containing protein</fullName>
    </recommendedName>
</protein>
<dbReference type="EMBL" id="GL379849">
    <property type="protein sequence ID" value="EGT55010.1"/>
    <property type="molecule type" value="Genomic_DNA"/>
</dbReference>
<feature type="region of interest" description="Disordered" evidence="1">
    <location>
        <begin position="375"/>
        <end position="403"/>
    </location>
</feature>
<dbReference type="SMART" id="SM00256">
    <property type="entry name" value="FBOX"/>
    <property type="match status" value="1"/>
</dbReference>
<dbReference type="Proteomes" id="UP000008068">
    <property type="component" value="Unassembled WGS sequence"/>
</dbReference>
<dbReference type="OrthoDB" id="5909092at2759"/>
<dbReference type="Pfam" id="PF00646">
    <property type="entry name" value="F-box"/>
    <property type="match status" value="1"/>
</dbReference>
<dbReference type="GO" id="GO:0045087">
    <property type="term" value="P:innate immune response"/>
    <property type="evidence" value="ECO:0007669"/>
    <property type="project" value="TreeGrafter"/>
</dbReference>